<dbReference type="AlphaFoldDB" id="A0A9D4YKX6"/>
<keyword evidence="3" id="KW-1185">Reference proteome</keyword>
<dbReference type="Gramene" id="Psat01G0044700-T1">
    <property type="protein sequence ID" value="KAI5440984.1"/>
    <property type="gene ID" value="KIW84_010447"/>
</dbReference>
<proteinExistence type="predicted"/>
<evidence type="ECO:0000313" key="2">
    <source>
        <dbReference type="EMBL" id="KAI5440984.1"/>
    </source>
</evidence>
<organism evidence="2 3">
    <name type="scientific">Pisum sativum</name>
    <name type="common">Garden pea</name>
    <name type="synonym">Lathyrus oleraceus</name>
    <dbReference type="NCBI Taxonomy" id="3888"/>
    <lineage>
        <taxon>Eukaryota</taxon>
        <taxon>Viridiplantae</taxon>
        <taxon>Streptophyta</taxon>
        <taxon>Embryophyta</taxon>
        <taxon>Tracheophyta</taxon>
        <taxon>Spermatophyta</taxon>
        <taxon>Magnoliopsida</taxon>
        <taxon>eudicotyledons</taxon>
        <taxon>Gunneridae</taxon>
        <taxon>Pentapetalae</taxon>
        <taxon>rosids</taxon>
        <taxon>fabids</taxon>
        <taxon>Fabales</taxon>
        <taxon>Fabaceae</taxon>
        <taxon>Papilionoideae</taxon>
        <taxon>50 kb inversion clade</taxon>
        <taxon>NPAAA clade</taxon>
        <taxon>Hologalegina</taxon>
        <taxon>IRL clade</taxon>
        <taxon>Fabeae</taxon>
        <taxon>Lathyrus</taxon>
    </lineage>
</organism>
<protein>
    <submittedName>
        <fullName evidence="2">Uncharacterized protein</fullName>
    </submittedName>
</protein>
<evidence type="ECO:0000256" key="1">
    <source>
        <dbReference type="SAM" id="MobiDB-lite"/>
    </source>
</evidence>
<comment type="caution">
    <text evidence="2">The sequence shown here is derived from an EMBL/GenBank/DDBJ whole genome shotgun (WGS) entry which is preliminary data.</text>
</comment>
<dbReference type="Proteomes" id="UP001058974">
    <property type="component" value="Chromosome 1"/>
</dbReference>
<feature type="compositionally biased region" description="Basic and acidic residues" evidence="1">
    <location>
        <begin position="19"/>
        <end position="30"/>
    </location>
</feature>
<gene>
    <name evidence="2" type="ORF">KIW84_010447</name>
</gene>
<dbReference type="EMBL" id="JAMSHJ010000001">
    <property type="protein sequence ID" value="KAI5440984.1"/>
    <property type="molecule type" value="Genomic_DNA"/>
</dbReference>
<sequence>MSFSNKGKEKASNSSSKKSNRDEAKKLLPTKDQRERFEKFFRTETLLAPRYNKRDFYYIISRILENEFIQKRQRLVGGSPERNSWSAGILTIDDKLIHYFLACVNWPYVILNHLAIHNEFACGLPYSYWLSYVLKKNNLNLIGEKVSQIGPPDNEITPKGVCNAKTRVNKDPRARTISYINPSQA</sequence>
<evidence type="ECO:0000313" key="3">
    <source>
        <dbReference type="Proteomes" id="UP001058974"/>
    </source>
</evidence>
<feature type="region of interest" description="Disordered" evidence="1">
    <location>
        <begin position="1"/>
        <end position="30"/>
    </location>
</feature>
<feature type="compositionally biased region" description="Basic and acidic residues" evidence="1">
    <location>
        <begin position="1"/>
        <end position="11"/>
    </location>
</feature>
<reference evidence="2 3" key="1">
    <citation type="journal article" date="2022" name="Nat. Genet.">
        <title>Improved pea reference genome and pan-genome highlight genomic features and evolutionary characteristics.</title>
        <authorList>
            <person name="Yang T."/>
            <person name="Liu R."/>
            <person name="Luo Y."/>
            <person name="Hu S."/>
            <person name="Wang D."/>
            <person name="Wang C."/>
            <person name="Pandey M.K."/>
            <person name="Ge S."/>
            <person name="Xu Q."/>
            <person name="Li N."/>
            <person name="Li G."/>
            <person name="Huang Y."/>
            <person name="Saxena R.K."/>
            <person name="Ji Y."/>
            <person name="Li M."/>
            <person name="Yan X."/>
            <person name="He Y."/>
            <person name="Liu Y."/>
            <person name="Wang X."/>
            <person name="Xiang C."/>
            <person name="Varshney R.K."/>
            <person name="Ding H."/>
            <person name="Gao S."/>
            <person name="Zong X."/>
        </authorList>
    </citation>
    <scope>NUCLEOTIDE SEQUENCE [LARGE SCALE GENOMIC DNA]</scope>
    <source>
        <strain evidence="2 3">cv. Zhongwan 6</strain>
    </source>
</reference>
<accession>A0A9D4YKX6</accession>
<name>A0A9D4YKX6_PEA</name>